<evidence type="ECO:0008006" key="3">
    <source>
        <dbReference type="Google" id="ProtNLM"/>
    </source>
</evidence>
<dbReference type="Gene3D" id="1.10.4080.10">
    <property type="entry name" value="ADP-ribosylation/Crystallin J1"/>
    <property type="match status" value="1"/>
</dbReference>
<dbReference type="AlphaFoldDB" id="A0A1F7F5R6"/>
<organism evidence="1 2">
    <name type="scientific">Candidatus Raymondbacteria bacterium RIFOXYD12_FULL_49_13</name>
    <dbReference type="NCBI Taxonomy" id="1817890"/>
    <lineage>
        <taxon>Bacteria</taxon>
        <taxon>Raymondiibacteriota</taxon>
    </lineage>
</organism>
<dbReference type="EMBL" id="MFYX01000114">
    <property type="protein sequence ID" value="OGK02000.1"/>
    <property type="molecule type" value="Genomic_DNA"/>
</dbReference>
<dbReference type="Pfam" id="PF03747">
    <property type="entry name" value="ADP_ribosyl_GH"/>
    <property type="match status" value="1"/>
</dbReference>
<dbReference type="InterPro" id="IPR005502">
    <property type="entry name" value="Ribosyl_crysJ1"/>
</dbReference>
<name>A0A1F7F5R6_UNCRA</name>
<dbReference type="Proteomes" id="UP000179243">
    <property type="component" value="Unassembled WGS sequence"/>
</dbReference>
<proteinExistence type="predicted"/>
<gene>
    <name evidence="1" type="ORF">A2519_17460</name>
</gene>
<protein>
    <recommendedName>
        <fullName evidence="3">ADP-ribosylglycohydrolase</fullName>
    </recommendedName>
</protein>
<dbReference type="InterPro" id="IPR036705">
    <property type="entry name" value="Ribosyl_crysJ1_sf"/>
</dbReference>
<sequence>MARYQGIPDLDALTYDLHRWAELRYEEGGKIAPVLAEVEKAMNRGMARLKTLPVDKAMRQKEPDDLASIRKLRPKGPRVLWKSFDATLYNEKLPGALLARCAGCTMGAIVEFYDVDRMKSWAMATGDPFPPTGYWTKADLPDELRYHKTKRQMYTKGSMDGVPVDDDLAYTLLGMLIAEDHGVNFTVEDVGKAWKKYLPYACTAEKVALENLKKGVPALKAAEINNPYVQWIGADIRADPFGYMAPGLPEKAAEMAYHEAYISHRRNGIYGEMFFAAAIAAAFAVNDPIEAIRIGLTEIPAECLLAKHVKWALVKAPSIKNYMQARAATDKYFGGMSGVHTNLNAALTIFGLSIGQKDVVKTLGETIAMGQDNDCTAATAGSIIGAIAGKSKIPAHLTRPFNNKMHSYLIKRPLFKLDNIFQRFGRLAQKVHESI</sequence>
<accession>A0A1F7F5R6</accession>
<comment type="caution">
    <text evidence="1">The sequence shown here is derived from an EMBL/GenBank/DDBJ whole genome shotgun (WGS) entry which is preliminary data.</text>
</comment>
<evidence type="ECO:0000313" key="1">
    <source>
        <dbReference type="EMBL" id="OGK02000.1"/>
    </source>
</evidence>
<evidence type="ECO:0000313" key="2">
    <source>
        <dbReference type="Proteomes" id="UP000179243"/>
    </source>
</evidence>
<reference evidence="1 2" key="1">
    <citation type="journal article" date="2016" name="Nat. Commun.">
        <title>Thousands of microbial genomes shed light on interconnected biogeochemical processes in an aquifer system.</title>
        <authorList>
            <person name="Anantharaman K."/>
            <person name="Brown C.T."/>
            <person name="Hug L.A."/>
            <person name="Sharon I."/>
            <person name="Castelle C.J."/>
            <person name="Probst A.J."/>
            <person name="Thomas B.C."/>
            <person name="Singh A."/>
            <person name="Wilkins M.J."/>
            <person name="Karaoz U."/>
            <person name="Brodie E.L."/>
            <person name="Williams K.H."/>
            <person name="Hubbard S.S."/>
            <person name="Banfield J.F."/>
        </authorList>
    </citation>
    <scope>NUCLEOTIDE SEQUENCE [LARGE SCALE GENOMIC DNA]</scope>
</reference>
<dbReference type="SUPFAM" id="SSF101478">
    <property type="entry name" value="ADP-ribosylglycohydrolase"/>
    <property type="match status" value="1"/>
</dbReference>